<organism evidence="1 2">
    <name type="scientific">Romanomermis culicivorax</name>
    <name type="common">Nematode worm</name>
    <dbReference type="NCBI Taxonomy" id="13658"/>
    <lineage>
        <taxon>Eukaryota</taxon>
        <taxon>Metazoa</taxon>
        <taxon>Ecdysozoa</taxon>
        <taxon>Nematoda</taxon>
        <taxon>Enoplea</taxon>
        <taxon>Dorylaimia</taxon>
        <taxon>Mermithida</taxon>
        <taxon>Mermithoidea</taxon>
        <taxon>Mermithidae</taxon>
        <taxon>Romanomermis</taxon>
    </lineage>
</organism>
<dbReference type="AlphaFoldDB" id="A0A915IBC3"/>
<evidence type="ECO:0000313" key="1">
    <source>
        <dbReference type="Proteomes" id="UP000887565"/>
    </source>
</evidence>
<evidence type="ECO:0000313" key="2">
    <source>
        <dbReference type="WBParaSite" id="nRc.2.0.1.t11192-RA"/>
    </source>
</evidence>
<name>A0A915IBC3_ROMCU</name>
<dbReference type="WBParaSite" id="nRc.2.0.1.t11192-RA">
    <property type="protein sequence ID" value="nRc.2.0.1.t11192-RA"/>
    <property type="gene ID" value="nRc.2.0.1.g11192"/>
</dbReference>
<protein>
    <submittedName>
        <fullName evidence="2">Uncharacterized protein</fullName>
    </submittedName>
</protein>
<keyword evidence="1" id="KW-1185">Reference proteome</keyword>
<proteinExistence type="predicted"/>
<dbReference type="Proteomes" id="UP000887565">
    <property type="component" value="Unplaced"/>
</dbReference>
<sequence length="65" mass="7808">MLIKVGGKYWRCNKQRDCHVDIMDNIQYCCDNTNIPFNEKLPAFKPNKRNLKSRWQTLKAKKYSD</sequence>
<accession>A0A915IBC3</accession>
<reference evidence="2" key="1">
    <citation type="submission" date="2022-11" db="UniProtKB">
        <authorList>
            <consortium name="WormBaseParasite"/>
        </authorList>
    </citation>
    <scope>IDENTIFICATION</scope>
</reference>